<comment type="caution">
    <text evidence="2">The sequence shown here is derived from an EMBL/GenBank/DDBJ whole genome shotgun (WGS) entry which is preliminary data.</text>
</comment>
<evidence type="ECO:0000313" key="2">
    <source>
        <dbReference type="EMBL" id="KAJ1116713.1"/>
    </source>
</evidence>
<dbReference type="Proteomes" id="UP001066276">
    <property type="component" value="Chromosome 8"/>
</dbReference>
<proteinExistence type="predicted"/>
<keyword evidence="3" id="KW-1185">Reference proteome</keyword>
<reference evidence="2" key="1">
    <citation type="journal article" date="2022" name="bioRxiv">
        <title>Sequencing and chromosome-scale assembly of the giantPleurodeles waltlgenome.</title>
        <authorList>
            <person name="Brown T."/>
            <person name="Elewa A."/>
            <person name="Iarovenko S."/>
            <person name="Subramanian E."/>
            <person name="Araus A.J."/>
            <person name="Petzold A."/>
            <person name="Susuki M."/>
            <person name="Suzuki K.-i.T."/>
            <person name="Hayashi T."/>
            <person name="Toyoda A."/>
            <person name="Oliveira C."/>
            <person name="Osipova E."/>
            <person name="Leigh N.D."/>
            <person name="Simon A."/>
            <person name="Yun M.H."/>
        </authorList>
    </citation>
    <scope>NUCLEOTIDE SEQUENCE</scope>
    <source>
        <strain evidence="2">20211129_DDA</strain>
        <tissue evidence="2">Liver</tissue>
    </source>
</reference>
<dbReference type="AlphaFoldDB" id="A0AAV7NTU7"/>
<sequence length="101" mass="10263">MKVKAALALLKQAGRMDLVREEALAPGRRARWASTGVEAAVAACSPPRAGAGLQVRGFGRGAGGSAVKGAVRAGRRRAGRRARECRGIPSGGAPSGSEREA</sequence>
<evidence type="ECO:0000313" key="3">
    <source>
        <dbReference type="Proteomes" id="UP001066276"/>
    </source>
</evidence>
<gene>
    <name evidence="2" type="ORF">NDU88_004919</name>
</gene>
<feature type="region of interest" description="Disordered" evidence="1">
    <location>
        <begin position="62"/>
        <end position="101"/>
    </location>
</feature>
<evidence type="ECO:0000256" key="1">
    <source>
        <dbReference type="SAM" id="MobiDB-lite"/>
    </source>
</evidence>
<dbReference type="EMBL" id="JANPWB010000012">
    <property type="protein sequence ID" value="KAJ1116713.1"/>
    <property type="molecule type" value="Genomic_DNA"/>
</dbReference>
<organism evidence="2 3">
    <name type="scientific">Pleurodeles waltl</name>
    <name type="common">Iberian ribbed newt</name>
    <dbReference type="NCBI Taxonomy" id="8319"/>
    <lineage>
        <taxon>Eukaryota</taxon>
        <taxon>Metazoa</taxon>
        <taxon>Chordata</taxon>
        <taxon>Craniata</taxon>
        <taxon>Vertebrata</taxon>
        <taxon>Euteleostomi</taxon>
        <taxon>Amphibia</taxon>
        <taxon>Batrachia</taxon>
        <taxon>Caudata</taxon>
        <taxon>Salamandroidea</taxon>
        <taxon>Salamandridae</taxon>
        <taxon>Pleurodelinae</taxon>
        <taxon>Pleurodeles</taxon>
    </lineage>
</organism>
<name>A0AAV7NTU7_PLEWA</name>
<protein>
    <submittedName>
        <fullName evidence="2">Uncharacterized protein</fullName>
    </submittedName>
</protein>
<accession>A0AAV7NTU7</accession>